<gene>
    <name evidence="1" type="ORF">CLV46_2528</name>
</gene>
<name>A0A2M9CM34_9MICO</name>
<accession>A0A2M9CM34</accession>
<comment type="caution">
    <text evidence="1">The sequence shown here is derived from an EMBL/GenBank/DDBJ whole genome shotgun (WGS) entry which is preliminary data.</text>
</comment>
<evidence type="ECO:0000313" key="1">
    <source>
        <dbReference type="EMBL" id="PJJ72949.1"/>
    </source>
</evidence>
<reference evidence="1 2" key="1">
    <citation type="submission" date="2017-11" db="EMBL/GenBank/DDBJ databases">
        <title>Genomic Encyclopedia of Archaeal and Bacterial Type Strains, Phase II (KMG-II): From Individual Species to Whole Genera.</title>
        <authorList>
            <person name="Goeker M."/>
        </authorList>
    </citation>
    <scope>NUCLEOTIDE SEQUENCE [LARGE SCALE GENOMIC DNA]</scope>
    <source>
        <strain evidence="1 2">DSM 27393</strain>
    </source>
</reference>
<protein>
    <submittedName>
        <fullName evidence="1">Uncharacterized protein</fullName>
    </submittedName>
</protein>
<dbReference type="EMBL" id="PGFF01000001">
    <property type="protein sequence ID" value="PJJ72949.1"/>
    <property type="molecule type" value="Genomic_DNA"/>
</dbReference>
<dbReference type="AlphaFoldDB" id="A0A2M9CM34"/>
<organism evidence="1 2">
    <name type="scientific">Diaminobutyricimonas aerilata</name>
    <dbReference type="NCBI Taxonomy" id="1162967"/>
    <lineage>
        <taxon>Bacteria</taxon>
        <taxon>Bacillati</taxon>
        <taxon>Actinomycetota</taxon>
        <taxon>Actinomycetes</taxon>
        <taxon>Micrococcales</taxon>
        <taxon>Microbacteriaceae</taxon>
        <taxon>Diaminobutyricimonas</taxon>
    </lineage>
</organism>
<dbReference type="Proteomes" id="UP000228758">
    <property type="component" value="Unassembled WGS sequence"/>
</dbReference>
<keyword evidence="2" id="KW-1185">Reference proteome</keyword>
<dbReference type="OrthoDB" id="4396369at2"/>
<proteinExistence type="predicted"/>
<sequence>MAASGALPYLVPRPDTVRFEPWTMFDEGWTALPAALAVWDTDTTLTISQTVHVDVDAAWMDTGLPAGTPLRLTASWTSSASGMRSLIAQSDVVASAPVVLQGTLHGQRVAGSLDIVTSLTPTPVQGVHRPTVPTAPGAVLAEHAHRLTVESNTTMFPTAVVDFASTKIDVSASWRLETTADLDAPFHGGFLLLINSRDSELVRAIEARSASTTQQTLLAVLEGEVASLLFELAVLDREALLARDDWVAESVGAVLRGFLKAAESHGLHSIAVDSTERAAYLARLAGLVRSRGHGRQFS</sequence>
<evidence type="ECO:0000313" key="2">
    <source>
        <dbReference type="Proteomes" id="UP000228758"/>
    </source>
</evidence>
<dbReference type="RefSeq" id="WP_157802318.1">
    <property type="nucleotide sequence ID" value="NZ_PGFF01000001.1"/>
</dbReference>